<accession>A0A8T2WP27</accession>
<keyword evidence="8" id="KW-1133">Transmembrane helix</keyword>
<keyword evidence="2" id="KW-0808">Transferase</keyword>
<dbReference type="Gene3D" id="1.10.510.10">
    <property type="entry name" value="Transferase(Phosphotransferase) domain 1"/>
    <property type="match status" value="1"/>
</dbReference>
<dbReference type="PANTHER" id="PTHR48013:SF32">
    <property type="entry name" value="MITOGEN-ACTIVATED PROTEIN KINASE KINASE 2-LIKE"/>
    <property type="match status" value="1"/>
</dbReference>
<evidence type="ECO:0000256" key="6">
    <source>
        <dbReference type="ARBA" id="ARBA00038035"/>
    </source>
</evidence>
<evidence type="ECO:0000313" key="10">
    <source>
        <dbReference type="EMBL" id="KAH8482530.1"/>
    </source>
</evidence>
<organism evidence="10 11">
    <name type="scientific">Populus deltoides</name>
    <name type="common">Eastern poplar</name>
    <name type="synonym">Eastern cottonwood</name>
    <dbReference type="NCBI Taxonomy" id="3696"/>
    <lineage>
        <taxon>Eukaryota</taxon>
        <taxon>Viridiplantae</taxon>
        <taxon>Streptophyta</taxon>
        <taxon>Embryophyta</taxon>
        <taxon>Tracheophyta</taxon>
        <taxon>Spermatophyta</taxon>
        <taxon>Magnoliopsida</taxon>
        <taxon>eudicotyledons</taxon>
        <taxon>Gunneridae</taxon>
        <taxon>Pentapetalae</taxon>
        <taxon>rosids</taxon>
        <taxon>fabids</taxon>
        <taxon>Malpighiales</taxon>
        <taxon>Salicaceae</taxon>
        <taxon>Saliceae</taxon>
        <taxon>Populus</taxon>
    </lineage>
</organism>
<sequence length="398" mass="43575">STSGQANSFVGTYNYMSPERISGGKYGYKSDIWSLGLVLLECATGQFPFSPPELDEGWTNVYELMEAIVDHPPPSASSDHFSPEFCSFISACVQKDPKDRQSAHELMAHPFMNLYEDLHVDLATYFTNAGSPLATLKTCEAMGGSQGVVSLVGGFDNKVCPVCNTLKPRKANGDTDASIDERDGFRNGVEKVKSVSDKHIDLLRPSARYYATSKELLMVGQVTDATDGEKGKYTLVGDPEDFQGIYDKPLPCFGCGIGWFSFLLGFVFPLMWYYGTFLYFGNYYRKDPRERAGLAAAAIGHTFLGALSSSNFALLNFYTILILDFNAIPGTGNVVFCCAAGHNSLLFSILDLAIHFQILGGTSEQAFSVSSSSELHSVSCIRNRNLKHEDDIGERLIA</sequence>
<feature type="transmembrane region" description="Helical" evidence="8">
    <location>
        <begin position="292"/>
        <end position="318"/>
    </location>
</feature>
<evidence type="ECO:0000256" key="8">
    <source>
        <dbReference type="SAM" id="Phobius"/>
    </source>
</evidence>
<dbReference type="SUPFAM" id="SSF56112">
    <property type="entry name" value="Protein kinase-like (PK-like)"/>
    <property type="match status" value="1"/>
</dbReference>
<feature type="domain" description="Protein kinase" evidence="9">
    <location>
        <begin position="1"/>
        <end position="112"/>
    </location>
</feature>
<comment type="caution">
    <text evidence="10">The sequence shown here is derived from an EMBL/GenBank/DDBJ whole genome shotgun (WGS) entry which is preliminary data.</text>
</comment>
<evidence type="ECO:0000256" key="5">
    <source>
        <dbReference type="ARBA" id="ARBA00022840"/>
    </source>
</evidence>
<evidence type="ECO:0000313" key="11">
    <source>
        <dbReference type="Proteomes" id="UP000807159"/>
    </source>
</evidence>
<protein>
    <recommendedName>
        <fullName evidence="7">mitogen-activated protein kinase kinase</fullName>
        <ecNumber evidence="7">2.7.12.2</ecNumber>
    </recommendedName>
</protein>
<evidence type="ECO:0000256" key="7">
    <source>
        <dbReference type="ARBA" id="ARBA00038999"/>
    </source>
</evidence>
<gene>
    <name evidence="10" type="ORF">H0E87_029830</name>
</gene>
<dbReference type="GO" id="GO:0004674">
    <property type="term" value="F:protein serine/threonine kinase activity"/>
    <property type="evidence" value="ECO:0007669"/>
    <property type="project" value="UniProtKB-KW"/>
</dbReference>
<evidence type="ECO:0000259" key="9">
    <source>
        <dbReference type="PROSITE" id="PS50011"/>
    </source>
</evidence>
<dbReference type="GO" id="GO:0004708">
    <property type="term" value="F:MAP kinase kinase activity"/>
    <property type="evidence" value="ECO:0007669"/>
    <property type="project" value="UniProtKB-EC"/>
</dbReference>
<evidence type="ECO:0000256" key="3">
    <source>
        <dbReference type="ARBA" id="ARBA00022741"/>
    </source>
</evidence>
<dbReference type="Pfam" id="PF00069">
    <property type="entry name" value="Pkinase"/>
    <property type="match status" value="1"/>
</dbReference>
<dbReference type="AlphaFoldDB" id="A0A8T2WP27"/>
<comment type="similarity">
    <text evidence="6">Belongs to the protein kinase superfamily. STE Ser/Thr protein kinase family. MAP kinase kinase subfamily.</text>
</comment>
<feature type="transmembrane region" description="Helical" evidence="8">
    <location>
        <begin position="257"/>
        <end position="280"/>
    </location>
</feature>
<dbReference type="EMBL" id="JACEGQ020000018">
    <property type="protein sequence ID" value="KAH8482530.1"/>
    <property type="molecule type" value="Genomic_DNA"/>
</dbReference>
<reference evidence="10" key="1">
    <citation type="journal article" date="2021" name="J. Hered.">
        <title>Genome Assembly of Salicaceae Populus deltoides (Eastern Cottonwood) I-69 Based on Nanopore Sequencing and Hi-C Technologies.</title>
        <authorList>
            <person name="Bai S."/>
            <person name="Wu H."/>
            <person name="Zhang J."/>
            <person name="Pan Z."/>
            <person name="Zhao W."/>
            <person name="Li Z."/>
            <person name="Tong C."/>
        </authorList>
    </citation>
    <scope>NUCLEOTIDE SEQUENCE</scope>
    <source>
        <tissue evidence="10">Leaf</tissue>
    </source>
</reference>
<keyword evidence="11" id="KW-1185">Reference proteome</keyword>
<keyword evidence="3" id="KW-0547">Nucleotide-binding</keyword>
<dbReference type="Proteomes" id="UP000807159">
    <property type="component" value="Chromosome 18"/>
</dbReference>
<dbReference type="SMART" id="SM00220">
    <property type="entry name" value="S_TKc"/>
    <property type="match status" value="1"/>
</dbReference>
<dbReference type="PROSITE" id="PS50011">
    <property type="entry name" value="PROTEIN_KINASE_DOM"/>
    <property type="match status" value="1"/>
</dbReference>
<evidence type="ECO:0000256" key="4">
    <source>
        <dbReference type="ARBA" id="ARBA00022777"/>
    </source>
</evidence>
<dbReference type="InterPro" id="IPR000719">
    <property type="entry name" value="Prot_kinase_dom"/>
</dbReference>
<evidence type="ECO:0000256" key="2">
    <source>
        <dbReference type="ARBA" id="ARBA00022679"/>
    </source>
</evidence>
<name>A0A8T2WP27_POPDE</name>
<proteinExistence type="inferred from homology"/>
<feature type="non-terminal residue" evidence="10">
    <location>
        <position position="398"/>
    </location>
</feature>
<keyword evidence="4" id="KW-0418">Kinase</keyword>
<keyword evidence="8" id="KW-0812">Transmembrane</keyword>
<dbReference type="GO" id="GO:0005524">
    <property type="term" value="F:ATP binding"/>
    <property type="evidence" value="ECO:0007669"/>
    <property type="project" value="UniProtKB-KW"/>
</dbReference>
<keyword evidence="8" id="KW-0472">Membrane</keyword>
<keyword evidence="5" id="KW-0067">ATP-binding</keyword>
<dbReference type="EC" id="2.7.12.2" evidence="7"/>
<evidence type="ECO:0000256" key="1">
    <source>
        <dbReference type="ARBA" id="ARBA00022527"/>
    </source>
</evidence>
<dbReference type="PANTHER" id="PTHR48013">
    <property type="entry name" value="DUAL SPECIFICITY MITOGEN-ACTIVATED PROTEIN KINASE KINASE 5-RELATED"/>
    <property type="match status" value="1"/>
</dbReference>
<dbReference type="InterPro" id="IPR011009">
    <property type="entry name" value="Kinase-like_dom_sf"/>
</dbReference>
<keyword evidence="1" id="KW-0723">Serine/threonine-protein kinase</keyword>